<feature type="domain" description="Retrovirus-related Pol polyprotein from transposon TNT 1-94-like beta-barrel" evidence="1">
    <location>
        <begin position="79"/>
        <end position="156"/>
    </location>
</feature>
<comment type="caution">
    <text evidence="2">The sequence shown here is derived from an EMBL/GenBank/DDBJ whole genome shotgun (WGS) entry which is preliminary data.</text>
</comment>
<sequence length="210" mass="23394">MRGQPWRPQHPNQQNAQTSSINWCLTNAPATSPNWHPTAPRQTRPVCQLCGRTGHTTNVCFSCSHNHLESRSNSASIPWVVDLGASHHLTANSQNLQRPDDYTGTDDITMGNGNKIPITHTGHVQINASNKKFHLSNTLCALEIKRNLISVSQFCNDNLTSIEFFPFDFLVKDLITGAPFARVQNKEGLYESPVGRSQCNLSYQSYMAES</sequence>
<dbReference type="EMBL" id="AYRZ02000011">
    <property type="protein sequence ID" value="PHT68453.1"/>
    <property type="molecule type" value="Genomic_DNA"/>
</dbReference>
<dbReference type="Gramene" id="PHT68453">
    <property type="protein sequence ID" value="PHT68453"/>
    <property type="gene ID" value="T459_27940"/>
</dbReference>
<name>A0A2G2YFB9_CAPAN</name>
<keyword evidence="3" id="KW-1185">Reference proteome</keyword>
<dbReference type="AlphaFoldDB" id="A0A2G2YFB9"/>
<evidence type="ECO:0000313" key="2">
    <source>
        <dbReference type="EMBL" id="PHT68453.1"/>
    </source>
</evidence>
<gene>
    <name evidence="2" type="ORF">T459_27940</name>
</gene>
<evidence type="ECO:0000259" key="1">
    <source>
        <dbReference type="Pfam" id="PF22936"/>
    </source>
</evidence>
<evidence type="ECO:0000313" key="3">
    <source>
        <dbReference type="Proteomes" id="UP000222542"/>
    </source>
</evidence>
<proteinExistence type="predicted"/>
<dbReference type="Pfam" id="PF22936">
    <property type="entry name" value="Pol_BBD"/>
    <property type="match status" value="1"/>
</dbReference>
<reference evidence="2 3" key="2">
    <citation type="journal article" date="2017" name="Genome Biol.">
        <title>New reference genome sequences of hot pepper reveal the massive evolution of plant disease-resistance genes by retroduplication.</title>
        <authorList>
            <person name="Kim S."/>
            <person name="Park J."/>
            <person name="Yeom S.I."/>
            <person name="Kim Y.M."/>
            <person name="Seo E."/>
            <person name="Kim K.T."/>
            <person name="Kim M.S."/>
            <person name="Lee J.M."/>
            <person name="Cheong K."/>
            <person name="Shin H.S."/>
            <person name="Kim S.B."/>
            <person name="Han K."/>
            <person name="Lee J."/>
            <person name="Park M."/>
            <person name="Lee H.A."/>
            <person name="Lee H.Y."/>
            <person name="Lee Y."/>
            <person name="Oh S."/>
            <person name="Lee J.H."/>
            <person name="Choi E."/>
            <person name="Choi E."/>
            <person name="Lee S.E."/>
            <person name="Jeon J."/>
            <person name="Kim H."/>
            <person name="Choi G."/>
            <person name="Song H."/>
            <person name="Lee J."/>
            <person name="Lee S.C."/>
            <person name="Kwon J.K."/>
            <person name="Lee H.Y."/>
            <person name="Koo N."/>
            <person name="Hong Y."/>
            <person name="Kim R.W."/>
            <person name="Kang W.H."/>
            <person name="Huh J.H."/>
            <person name="Kang B.C."/>
            <person name="Yang T.J."/>
            <person name="Lee Y.H."/>
            <person name="Bennetzen J.L."/>
            <person name="Choi D."/>
        </authorList>
    </citation>
    <scope>NUCLEOTIDE SEQUENCE [LARGE SCALE GENOMIC DNA]</scope>
    <source>
        <strain evidence="3">cv. CM334</strain>
    </source>
</reference>
<reference evidence="2 3" key="1">
    <citation type="journal article" date="2014" name="Nat. Genet.">
        <title>Genome sequence of the hot pepper provides insights into the evolution of pungency in Capsicum species.</title>
        <authorList>
            <person name="Kim S."/>
            <person name="Park M."/>
            <person name="Yeom S.I."/>
            <person name="Kim Y.M."/>
            <person name="Lee J.M."/>
            <person name="Lee H.A."/>
            <person name="Seo E."/>
            <person name="Choi J."/>
            <person name="Cheong K."/>
            <person name="Kim K.T."/>
            <person name="Jung K."/>
            <person name="Lee G.W."/>
            <person name="Oh S.K."/>
            <person name="Bae C."/>
            <person name="Kim S.B."/>
            <person name="Lee H.Y."/>
            <person name="Kim S.Y."/>
            <person name="Kim M.S."/>
            <person name="Kang B.C."/>
            <person name="Jo Y.D."/>
            <person name="Yang H.B."/>
            <person name="Jeong H.J."/>
            <person name="Kang W.H."/>
            <person name="Kwon J.K."/>
            <person name="Shin C."/>
            <person name="Lim J.Y."/>
            <person name="Park J.H."/>
            <person name="Huh J.H."/>
            <person name="Kim J.S."/>
            <person name="Kim B.D."/>
            <person name="Cohen O."/>
            <person name="Paran I."/>
            <person name="Suh M.C."/>
            <person name="Lee S.B."/>
            <person name="Kim Y.K."/>
            <person name="Shin Y."/>
            <person name="Noh S.J."/>
            <person name="Park J."/>
            <person name="Seo Y.S."/>
            <person name="Kwon S.Y."/>
            <person name="Kim H.A."/>
            <person name="Park J.M."/>
            <person name="Kim H.J."/>
            <person name="Choi S.B."/>
            <person name="Bosland P.W."/>
            <person name="Reeves G."/>
            <person name="Jo S.H."/>
            <person name="Lee B.W."/>
            <person name="Cho H.T."/>
            <person name="Choi H.S."/>
            <person name="Lee M.S."/>
            <person name="Yu Y."/>
            <person name="Do Choi Y."/>
            <person name="Park B.S."/>
            <person name="van Deynze A."/>
            <person name="Ashrafi H."/>
            <person name="Hill T."/>
            <person name="Kim W.T."/>
            <person name="Pai H.S."/>
            <person name="Ahn H.K."/>
            <person name="Yeam I."/>
            <person name="Giovannoni J.J."/>
            <person name="Rose J.K."/>
            <person name="Sorensen I."/>
            <person name="Lee S.J."/>
            <person name="Kim R.W."/>
            <person name="Choi I.Y."/>
            <person name="Choi B.S."/>
            <person name="Lim J.S."/>
            <person name="Lee Y.H."/>
            <person name="Choi D."/>
        </authorList>
    </citation>
    <scope>NUCLEOTIDE SEQUENCE [LARGE SCALE GENOMIC DNA]</scope>
    <source>
        <strain evidence="3">cv. CM334</strain>
    </source>
</reference>
<organism evidence="2 3">
    <name type="scientific">Capsicum annuum</name>
    <name type="common">Capsicum pepper</name>
    <dbReference type="NCBI Taxonomy" id="4072"/>
    <lineage>
        <taxon>Eukaryota</taxon>
        <taxon>Viridiplantae</taxon>
        <taxon>Streptophyta</taxon>
        <taxon>Embryophyta</taxon>
        <taxon>Tracheophyta</taxon>
        <taxon>Spermatophyta</taxon>
        <taxon>Magnoliopsida</taxon>
        <taxon>eudicotyledons</taxon>
        <taxon>Gunneridae</taxon>
        <taxon>Pentapetalae</taxon>
        <taxon>asterids</taxon>
        <taxon>lamiids</taxon>
        <taxon>Solanales</taxon>
        <taxon>Solanaceae</taxon>
        <taxon>Solanoideae</taxon>
        <taxon>Capsiceae</taxon>
        <taxon>Capsicum</taxon>
    </lineage>
</organism>
<protein>
    <recommendedName>
        <fullName evidence="1">Retrovirus-related Pol polyprotein from transposon TNT 1-94-like beta-barrel domain-containing protein</fullName>
    </recommendedName>
</protein>
<dbReference type="Proteomes" id="UP000222542">
    <property type="component" value="Unassembled WGS sequence"/>
</dbReference>
<dbReference type="InterPro" id="IPR054722">
    <property type="entry name" value="PolX-like_BBD"/>
</dbReference>
<accession>A0A2G2YFB9</accession>